<proteinExistence type="predicted"/>
<reference evidence="1 2" key="1">
    <citation type="submission" date="2016-08" db="EMBL/GenBank/DDBJ databases">
        <title>Draft genome sequence of allopolyploid Zygosaccharomyces rouxii.</title>
        <authorList>
            <person name="Watanabe J."/>
            <person name="Uehara K."/>
            <person name="Mogi Y."/>
            <person name="Tsukioka Y."/>
        </authorList>
    </citation>
    <scope>NUCLEOTIDE SEQUENCE [LARGE SCALE GENOMIC DNA]</scope>
    <source>
        <strain evidence="1 2">NBRC 110957</strain>
    </source>
</reference>
<organism evidence="1 2">
    <name type="scientific">Zygosaccharomyces rouxii</name>
    <dbReference type="NCBI Taxonomy" id="4956"/>
    <lineage>
        <taxon>Eukaryota</taxon>
        <taxon>Fungi</taxon>
        <taxon>Dikarya</taxon>
        <taxon>Ascomycota</taxon>
        <taxon>Saccharomycotina</taxon>
        <taxon>Saccharomycetes</taxon>
        <taxon>Saccharomycetales</taxon>
        <taxon>Saccharomycetaceae</taxon>
        <taxon>Zygosaccharomyces</taxon>
    </lineage>
</organism>
<dbReference type="EMBL" id="BDGX01000051">
    <property type="protein sequence ID" value="GAV55816.1"/>
    <property type="molecule type" value="Genomic_DNA"/>
</dbReference>
<dbReference type="Proteomes" id="UP000187013">
    <property type="component" value="Unassembled WGS sequence"/>
</dbReference>
<comment type="caution">
    <text evidence="1">The sequence shown here is derived from an EMBL/GenBank/DDBJ whole genome shotgun (WGS) entry which is preliminary data.</text>
</comment>
<evidence type="ECO:0000313" key="1">
    <source>
        <dbReference type="EMBL" id="GAV55816.1"/>
    </source>
</evidence>
<gene>
    <name evidence="1" type="ORF">ZYGR_0AY02090</name>
</gene>
<dbReference type="AlphaFoldDB" id="A0A1Q3AJ99"/>
<name>A0A1Q3AJ99_ZYGRO</name>
<accession>A0A1Q3AJ99</accession>
<sequence>MFPKSTFQYQSSNKSMRGYSGFGWLKGFHRNGSFIYDSDTSIKRYKSNSNRYSSQSSDTYTDGLRIRAKRAEHNLIRSNDQDDIIRAEFEDAAHIKTPSDIENDSATIVAENYGIVGVTNDLPDPTKGAGTLDFGCLRANEDQSSYNAEKTNIPLARSPKLSYFVPNKTFTRIPNKGKGTSGSGHIGGKRHKVRFWRNKRDNNVHEEFSVNDNHFNQDSILIPDQSFTKKHHFRRWLNRNTDEIAAVNYFEEPLHRVKYVASEAASAASIRSHARAAIKAGSTAAAAYARVALEGLNPDISNITRIATINEACENVAKTSLGSRMENADYLKLLSLLDQHLNSKKPEWSLSSKSLCRHQDEPEKSSGFLNISIKQEDESLYNKENSQLVTSLKILPKNSSEIKRPLLKADDNIEQSTPSLLPKNAITEKIILQANGETERSLIQLAVSDDSARNDYDSKEHLDELYDPFKSELFEDEDFKGSRFILFSSAESASDVDDDDSRQKNETELSLLENVYCYADSEDGIWPQVASTRRHRLLLQMESLAPRSLLLESLTKDC</sequence>
<evidence type="ECO:0000313" key="2">
    <source>
        <dbReference type="Proteomes" id="UP000187013"/>
    </source>
</evidence>
<protein>
    <submittedName>
        <fullName evidence="1">Uncharacterized protein</fullName>
    </submittedName>
</protein>